<reference evidence="3 4" key="1">
    <citation type="submission" date="2018-03" db="EMBL/GenBank/DDBJ databases">
        <title>Bacteriophage NCPPB3778 and a type I-E CRISPR drive the evolution of the US Biological Select Agent, Rathayibacter toxicus.</title>
        <authorList>
            <person name="Davis E.W.II."/>
            <person name="Tabima J.F."/>
            <person name="Weisberg A.J."/>
            <person name="Dantas Lopes L."/>
            <person name="Wiseman M.S."/>
            <person name="Wiseman M.S."/>
            <person name="Pupko T."/>
            <person name="Belcher M.S."/>
            <person name="Sechler A.J."/>
            <person name="Tancos M.A."/>
            <person name="Schroeder B.K."/>
            <person name="Murray T.D."/>
            <person name="Luster D.G."/>
            <person name="Schneider W.L."/>
            <person name="Rogers E."/>
            <person name="Andreote F.D."/>
            <person name="Grunwald N.J."/>
            <person name="Putnam M.L."/>
            <person name="Chang J.H."/>
        </authorList>
    </citation>
    <scope>NUCLEOTIDE SEQUENCE [LARGE SCALE GENOMIC DNA]</scope>
    <source>
        <strain evidence="3 4">DSM 15932</strain>
    </source>
</reference>
<evidence type="ECO:0000256" key="2">
    <source>
        <dbReference type="SAM" id="SignalP"/>
    </source>
</evidence>
<protein>
    <submittedName>
        <fullName evidence="3">Uncharacterized protein</fullName>
    </submittedName>
</protein>
<gene>
    <name evidence="3" type="ORF">C1I64_14300</name>
</gene>
<dbReference type="Proteomes" id="UP000285317">
    <property type="component" value="Chromosome"/>
</dbReference>
<dbReference type="AlphaFoldDB" id="A0A3T0T3G7"/>
<dbReference type="EMBL" id="CP028137">
    <property type="protein sequence ID" value="AZZ53090.1"/>
    <property type="molecule type" value="Genomic_DNA"/>
</dbReference>
<feature type="region of interest" description="Disordered" evidence="1">
    <location>
        <begin position="27"/>
        <end position="60"/>
    </location>
</feature>
<dbReference type="KEGG" id="rfs:C1I64_14300"/>
<proteinExistence type="predicted"/>
<accession>A0A3T0T3G7</accession>
<sequence length="179" mass="18481">MAICSTTLALVGLSAVSPAMATTEETPAAGAAVAPSPEWGPSGSGPRAAQPLSLPGRAPVEDGAVDHRAADESAPSSSKHLLTFANDGAPGAVRVEVRYRQGNGDLFKEVSPLLPPGPSSWTTSIQGDARDLFIEVHDASGALLEQWGFLGELPSGDPSVYWSTQILSGEILGYTVIWS</sequence>
<evidence type="ECO:0000313" key="4">
    <source>
        <dbReference type="Proteomes" id="UP000285317"/>
    </source>
</evidence>
<evidence type="ECO:0000256" key="1">
    <source>
        <dbReference type="SAM" id="MobiDB-lite"/>
    </source>
</evidence>
<feature type="signal peptide" evidence="2">
    <location>
        <begin position="1"/>
        <end position="21"/>
    </location>
</feature>
<evidence type="ECO:0000313" key="3">
    <source>
        <dbReference type="EMBL" id="AZZ53090.1"/>
    </source>
</evidence>
<keyword evidence="2" id="KW-0732">Signal</keyword>
<name>A0A3T0T3G7_9MICO</name>
<organism evidence="3 4">
    <name type="scientific">Rathayibacter festucae DSM 15932</name>
    <dbReference type="NCBI Taxonomy" id="1328866"/>
    <lineage>
        <taxon>Bacteria</taxon>
        <taxon>Bacillati</taxon>
        <taxon>Actinomycetota</taxon>
        <taxon>Actinomycetes</taxon>
        <taxon>Micrococcales</taxon>
        <taxon>Microbacteriaceae</taxon>
        <taxon>Rathayibacter</taxon>
    </lineage>
</organism>
<feature type="chain" id="PRO_5019286696" evidence="2">
    <location>
        <begin position="22"/>
        <end position="179"/>
    </location>
</feature>
<feature type="compositionally biased region" description="Low complexity" evidence="1">
    <location>
        <begin position="27"/>
        <end position="46"/>
    </location>
</feature>